<dbReference type="EMBL" id="CM029044">
    <property type="protein sequence ID" value="KAG2605355.1"/>
    <property type="molecule type" value="Genomic_DNA"/>
</dbReference>
<evidence type="ECO:0000313" key="3">
    <source>
        <dbReference type="Proteomes" id="UP000823388"/>
    </source>
</evidence>
<reference evidence="2" key="1">
    <citation type="submission" date="2020-05" db="EMBL/GenBank/DDBJ databases">
        <title>WGS assembly of Panicum virgatum.</title>
        <authorList>
            <person name="Lovell J.T."/>
            <person name="Jenkins J."/>
            <person name="Shu S."/>
            <person name="Juenger T.E."/>
            <person name="Schmutz J."/>
        </authorList>
    </citation>
    <scope>NUCLEOTIDE SEQUENCE</scope>
    <source>
        <strain evidence="2">AP13</strain>
    </source>
</reference>
<feature type="region of interest" description="Disordered" evidence="1">
    <location>
        <begin position="154"/>
        <end position="197"/>
    </location>
</feature>
<gene>
    <name evidence="2" type="ORF">PVAP13_4NG130719</name>
</gene>
<feature type="region of interest" description="Disordered" evidence="1">
    <location>
        <begin position="48"/>
        <end position="122"/>
    </location>
</feature>
<dbReference type="AlphaFoldDB" id="A0A8T0T7Y0"/>
<keyword evidence="3" id="KW-1185">Reference proteome</keyword>
<accession>A0A8T0T7Y0</accession>
<proteinExistence type="predicted"/>
<feature type="compositionally biased region" description="Low complexity" evidence="1">
    <location>
        <begin position="154"/>
        <end position="181"/>
    </location>
</feature>
<dbReference type="Proteomes" id="UP000823388">
    <property type="component" value="Chromosome 4N"/>
</dbReference>
<comment type="caution">
    <text evidence="2">The sequence shown here is derived from an EMBL/GenBank/DDBJ whole genome shotgun (WGS) entry which is preliminary data.</text>
</comment>
<feature type="compositionally biased region" description="Polar residues" evidence="1">
    <location>
        <begin position="48"/>
        <end position="57"/>
    </location>
</feature>
<feature type="compositionally biased region" description="Pro residues" evidence="1">
    <location>
        <begin position="87"/>
        <end position="98"/>
    </location>
</feature>
<organism evidence="2 3">
    <name type="scientific">Panicum virgatum</name>
    <name type="common">Blackwell switchgrass</name>
    <dbReference type="NCBI Taxonomy" id="38727"/>
    <lineage>
        <taxon>Eukaryota</taxon>
        <taxon>Viridiplantae</taxon>
        <taxon>Streptophyta</taxon>
        <taxon>Embryophyta</taxon>
        <taxon>Tracheophyta</taxon>
        <taxon>Spermatophyta</taxon>
        <taxon>Magnoliopsida</taxon>
        <taxon>Liliopsida</taxon>
        <taxon>Poales</taxon>
        <taxon>Poaceae</taxon>
        <taxon>PACMAD clade</taxon>
        <taxon>Panicoideae</taxon>
        <taxon>Panicodae</taxon>
        <taxon>Paniceae</taxon>
        <taxon>Panicinae</taxon>
        <taxon>Panicum</taxon>
        <taxon>Panicum sect. Hiantes</taxon>
    </lineage>
</organism>
<evidence type="ECO:0000313" key="2">
    <source>
        <dbReference type="EMBL" id="KAG2605355.1"/>
    </source>
</evidence>
<protein>
    <submittedName>
        <fullName evidence="2">Uncharacterized protein</fullName>
    </submittedName>
</protein>
<feature type="compositionally biased region" description="Low complexity" evidence="1">
    <location>
        <begin position="99"/>
        <end position="122"/>
    </location>
</feature>
<sequence>MLLLRRHLLPLHCAASSLPSPFYHRAWLLSASTSASTAPFSLEEYSTSLPPAASTQLKPERRLRRHSMKLPKVVTRRDSRSYAGPASNPPPTPTPSSPCSPASASPAPTSPKSSARTRCSSAARLRKSAPAFMLSVTASVCPLPRSLASSWSAHAPSATATSSQSSSSSSPSLVHLNSSSRSSRRIDKVNPGRMLRG</sequence>
<evidence type="ECO:0000256" key="1">
    <source>
        <dbReference type="SAM" id="MobiDB-lite"/>
    </source>
</evidence>
<name>A0A8T0T7Y0_PANVG</name>